<reference evidence="1" key="1">
    <citation type="journal article" date="2020" name="Nature">
        <title>Giant virus diversity and host interactions through global metagenomics.</title>
        <authorList>
            <person name="Schulz F."/>
            <person name="Roux S."/>
            <person name="Paez-Espino D."/>
            <person name="Jungbluth S."/>
            <person name="Walsh D.A."/>
            <person name="Denef V.J."/>
            <person name="McMahon K.D."/>
            <person name="Konstantinidis K.T."/>
            <person name="Eloe-Fadrosh E.A."/>
            <person name="Kyrpides N.C."/>
            <person name="Woyke T."/>
        </authorList>
    </citation>
    <scope>NUCLEOTIDE SEQUENCE</scope>
    <source>
        <strain evidence="1">GVMAG-S-ERX555967-131</strain>
    </source>
</reference>
<dbReference type="SUPFAM" id="SSF56784">
    <property type="entry name" value="HAD-like"/>
    <property type="match status" value="1"/>
</dbReference>
<proteinExistence type="predicted"/>
<sequence>MSGVLVLDIDGTITTANNYELERLITYAKTNGIKIYINTARSQKYCNNPSNLTTNIAKFEDHLCLVHEDHPISKLKNMDTIHSMTNVAKSSIILIDDRPENITKIRNNGYKGILVNEKTGIQKNTVDKAIKIFNNKSKKPKQYLNDKNKIVLIIIGVLILILI</sequence>
<dbReference type="Gene3D" id="3.40.50.1000">
    <property type="entry name" value="HAD superfamily/HAD-like"/>
    <property type="match status" value="1"/>
</dbReference>
<accession>A0A6C0F651</accession>
<dbReference type="InterPro" id="IPR023214">
    <property type="entry name" value="HAD_sf"/>
</dbReference>
<dbReference type="AlphaFoldDB" id="A0A6C0F651"/>
<dbReference type="CDD" id="cd01427">
    <property type="entry name" value="HAD_like"/>
    <property type="match status" value="1"/>
</dbReference>
<dbReference type="EMBL" id="MN738790">
    <property type="protein sequence ID" value="QHT37138.1"/>
    <property type="molecule type" value="Genomic_DNA"/>
</dbReference>
<organism evidence="1">
    <name type="scientific">viral metagenome</name>
    <dbReference type="NCBI Taxonomy" id="1070528"/>
    <lineage>
        <taxon>unclassified sequences</taxon>
        <taxon>metagenomes</taxon>
        <taxon>organismal metagenomes</taxon>
    </lineage>
</organism>
<evidence type="ECO:0000313" key="1">
    <source>
        <dbReference type="EMBL" id="QHT37138.1"/>
    </source>
</evidence>
<name>A0A6C0F651_9ZZZZ</name>
<protein>
    <recommendedName>
        <fullName evidence="2">FCP1 homology domain-containing protein</fullName>
    </recommendedName>
</protein>
<evidence type="ECO:0008006" key="2">
    <source>
        <dbReference type="Google" id="ProtNLM"/>
    </source>
</evidence>
<dbReference type="InterPro" id="IPR036412">
    <property type="entry name" value="HAD-like_sf"/>
</dbReference>